<sequence length="42" mass="4601">MSTLRQALYLSGHWWARLLLPAANQTPGALAPLLRGATNQQN</sequence>
<proteinExistence type="predicted"/>
<dbReference type="EMBL" id="CADCTY010001467">
    <property type="protein sequence ID" value="CAA9371703.1"/>
    <property type="molecule type" value="Genomic_DNA"/>
</dbReference>
<accession>A0A6J4MXQ5</accession>
<evidence type="ECO:0000313" key="1">
    <source>
        <dbReference type="EMBL" id="CAA9371703.1"/>
    </source>
</evidence>
<organism evidence="1">
    <name type="scientific">uncultured Leptolyngbya sp</name>
    <dbReference type="NCBI Taxonomy" id="332963"/>
    <lineage>
        <taxon>Bacteria</taxon>
        <taxon>Bacillati</taxon>
        <taxon>Cyanobacteriota</taxon>
        <taxon>Cyanophyceae</taxon>
        <taxon>Leptolyngbyales</taxon>
        <taxon>Leptolyngbyaceae</taxon>
        <taxon>Leptolyngbya group</taxon>
        <taxon>Leptolyngbya</taxon>
        <taxon>environmental samples</taxon>
    </lineage>
</organism>
<dbReference type="AlphaFoldDB" id="A0A6J4MXQ5"/>
<protein>
    <submittedName>
        <fullName evidence="1">Uncharacterized protein</fullName>
    </submittedName>
</protein>
<gene>
    <name evidence="1" type="ORF">AVDCRST_MAG94-4212</name>
</gene>
<name>A0A6J4MXQ5_9CYAN</name>
<reference evidence="1" key="1">
    <citation type="submission" date="2020-02" db="EMBL/GenBank/DDBJ databases">
        <authorList>
            <person name="Meier V. D."/>
        </authorList>
    </citation>
    <scope>NUCLEOTIDE SEQUENCE</scope>
    <source>
        <strain evidence="1">AVDCRST_MAG94</strain>
    </source>
</reference>